<evidence type="ECO:0000313" key="4">
    <source>
        <dbReference type="Proteomes" id="UP000198926"/>
    </source>
</evidence>
<dbReference type="RefSeq" id="WP_090209744.1">
    <property type="nucleotide sequence ID" value="NZ_FOZM01000003.1"/>
</dbReference>
<dbReference type="AlphaFoldDB" id="A0A1I6MZY7"/>
<protein>
    <submittedName>
        <fullName evidence="3">PRC-barrel domain-containing protein</fullName>
    </submittedName>
</protein>
<proteinExistence type="predicted"/>
<feature type="domain" description="PRC-barrel" evidence="2">
    <location>
        <begin position="208"/>
        <end position="281"/>
    </location>
</feature>
<dbReference type="EMBL" id="FOZM01000003">
    <property type="protein sequence ID" value="SFS21207.1"/>
    <property type="molecule type" value="Genomic_DNA"/>
</dbReference>
<feature type="signal peptide" evidence="1">
    <location>
        <begin position="1"/>
        <end position="20"/>
    </location>
</feature>
<dbReference type="InterPro" id="IPR027275">
    <property type="entry name" value="PRC-brl_dom"/>
</dbReference>
<feature type="domain" description="PRC-barrel" evidence="2">
    <location>
        <begin position="40"/>
        <end position="114"/>
    </location>
</feature>
<dbReference type="PANTHER" id="PTHR36505:SF1">
    <property type="entry name" value="BLR1072 PROTEIN"/>
    <property type="match status" value="1"/>
</dbReference>
<dbReference type="InterPro" id="IPR011033">
    <property type="entry name" value="PRC_barrel-like_sf"/>
</dbReference>
<keyword evidence="4" id="KW-1185">Reference proteome</keyword>
<dbReference type="Pfam" id="PF05239">
    <property type="entry name" value="PRC"/>
    <property type="match status" value="2"/>
</dbReference>
<dbReference type="SUPFAM" id="SSF50346">
    <property type="entry name" value="PRC-barrel domain"/>
    <property type="match status" value="2"/>
</dbReference>
<dbReference type="OrthoDB" id="7876889at2"/>
<organism evidence="3 4">
    <name type="scientific">Yoonia litorea</name>
    <dbReference type="NCBI Taxonomy" id="1123755"/>
    <lineage>
        <taxon>Bacteria</taxon>
        <taxon>Pseudomonadati</taxon>
        <taxon>Pseudomonadota</taxon>
        <taxon>Alphaproteobacteria</taxon>
        <taxon>Rhodobacterales</taxon>
        <taxon>Paracoccaceae</taxon>
        <taxon>Yoonia</taxon>
    </lineage>
</organism>
<sequence>MKRLLTTTAAALALATAAHADAHSEVFSDQPFDPEFNLNASELIGMRVYASEQSIENGTFIQAGAETEWEDIGEINEILLTRDGDVQSLIVGVGGFLGIGEKDVAINMQEVRFIEEEGETDDFFLVIEATAVGVQDAPSYEYNLATNTLDEDDDMAEETMASDTTETEEMNDGGMVASTMDDEDMSEDTMMADAEMQEVTPDELTTEALTGAPVISVNDEEIGEVGELLITADGELDRAIIDVGGFLGLGEKPVAVDMDDLRIMRMADGGDLRVYIDMTREALESKPEYQG</sequence>
<dbReference type="PANTHER" id="PTHR36505">
    <property type="entry name" value="BLR1072 PROTEIN"/>
    <property type="match status" value="1"/>
</dbReference>
<dbReference type="STRING" id="1123755.SAMN05444714_2767"/>
<dbReference type="Proteomes" id="UP000198926">
    <property type="component" value="Unassembled WGS sequence"/>
</dbReference>
<keyword evidence="1" id="KW-0732">Signal</keyword>
<evidence type="ECO:0000259" key="2">
    <source>
        <dbReference type="Pfam" id="PF05239"/>
    </source>
</evidence>
<evidence type="ECO:0000313" key="3">
    <source>
        <dbReference type="EMBL" id="SFS21207.1"/>
    </source>
</evidence>
<evidence type="ECO:0000256" key="1">
    <source>
        <dbReference type="SAM" id="SignalP"/>
    </source>
</evidence>
<accession>A0A1I6MZY7</accession>
<gene>
    <name evidence="3" type="ORF">SAMN05444714_2767</name>
</gene>
<feature type="chain" id="PRO_5011505206" evidence="1">
    <location>
        <begin position="21"/>
        <end position="291"/>
    </location>
</feature>
<name>A0A1I6MZY7_9RHOB</name>
<dbReference type="Gene3D" id="2.30.30.240">
    <property type="entry name" value="PRC-barrel domain"/>
    <property type="match status" value="2"/>
</dbReference>
<reference evidence="3 4" key="1">
    <citation type="submission" date="2016-10" db="EMBL/GenBank/DDBJ databases">
        <authorList>
            <person name="de Groot N.N."/>
        </authorList>
    </citation>
    <scope>NUCLEOTIDE SEQUENCE [LARGE SCALE GENOMIC DNA]</scope>
    <source>
        <strain evidence="3 4">DSM 29433</strain>
    </source>
</reference>